<evidence type="ECO:0000313" key="3">
    <source>
        <dbReference type="Proteomes" id="UP000032180"/>
    </source>
</evidence>
<protein>
    <submittedName>
        <fullName evidence="2">Uncharacterized protein</fullName>
    </submittedName>
</protein>
<evidence type="ECO:0000256" key="1">
    <source>
        <dbReference type="SAM" id="MobiDB-lite"/>
    </source>
</evidence>
<accession>A0A0D9XPY5</accession>
<dbReference type="AlphaFoldDB" id="A0A0D9XPY5"/>
<proteinExistence type="predicted"/>
<keyword evidence="3" id="KW-1185">Reference proteome</keyword>
<evidence type="ECO:0000313" key="2">
    <source>
        <dbReference type="EnsemblPlants" id="LPERR11G04980.2"/>
    </source>
</evidence>
<feature type="compositionally biased region" description="Low complexity" evidence="1">
    <location>
        <begin position="50"/>
        <end position="65"/>
    </location>
</feature>
<name>A0A0D9XPY5_9ORYZ</name>
<dbReference type="Gramene" id="LPERR11G04980.2">
    <property type="protein sequence ID" value="LPERR11G04980.2"/>
    <property type="gene ID" value="LPERR11G04980"/>
</dbReference>
<dbReference type="HOGENOM" id="CLU_1847991_0_0_1"/>
<sequence length="139" mass="15279">MATIFPCLPTAPTPAPAAGEGVCMGSICRWDAGPLPSPLPWRRRRPRPPATASPMLQSLPARRLPSLPPRRLSKSPPFHLAAPPYLGWATEDDSTNTVTMFCQLFMSLSPQKKIIYVPKQSENFCIKNLGIVIPFKLIS</sequence>
<dbReference type="Proteomes" id="UP000032180">
    <property type="component" value="Chromosome 11"/>
</dbReference>
<reference evidence="3" key="2">
    <citation type="submission" date="2013-12" db="EMBL/GenBank/DDBJ databases">
        <authorList>
            <person name="Yu Y."/>
            <person name="Lee S."/>
            <person name="de Baynast K."/>
            <person name="Wissotski M."/>
            <person name="Liu L."/>
            <person name="Talag J."/>
            <person name="Goicoechea J."/>
            <person name="Angelova A."/>
            <person name="Jetty R."/>
            <person name="Kudrna D."/>
            <person name="Golser W."/>
            <person name="Rivera L."/>
            <person name="Zhang J."/>
            <person name="Wing R."/>
        </authorList>
    </citation>
    <scope>NUCLEOTIDE SEQUENCE</scope>
</reference>
<dbReference type="EnsemblPlants" id="LPERR11G04980.2">
    <property type="protein sequence ID" value="LPERR11G04980.2"/>
    <property type="gene ID" value="LPERR11G04980"/>
</dbReference>
<reference evidence="2 3" key="1">
    <citation type="submission" date="2012-08" db="EMBL/GenBank/DDBJ databases">
        <title>Oryza genome evolution.</title>
        <authorList>
            <person name="Wing R.A."/>
        </authorList>
    </citation>
    <scope>NUCLEOTIDE SEQUENCE</scope>
</reference>
<feature type="region of interest" description="Disordered" evidence="1">
    <location>
        <begin position="34"/>
        <end position="72"/>
    </location>
</feature>
<organism evidence="2 3">
    <name type="scientific">Leersia perrieri</name>
    <dbReference type="NCBI Taxonomy" id="77586"/>
    <lineage>
        <taxon>Eukaryota</taxon>
        <taxon>Viridiplantae</taxon>
        <taxon>Streptophyta</taxon>
        <taxon>Embryophyta</taxon>
        <taxon>Tracheophyta</taxon>
        <taxon>Spermatophyta</taxon>
        <taxon>Magnoliopsida</taxon>
        <taxon>Liliopsida</taxon>
        <taxon>Poales</taxon>
        <taxon>Poaceae</taxon>
        <taxon>BOP clade</taxon>
        <taxon>Oryzoideae</taxon>
        <taxon>Oryzeae</taxon>
        <taxon>Oryzinae</taxon>
        <taxon>Leersia</taxon>
    </lineage>
</organism>
<reference evidence="2" key="3">
    <citation type="submission" date="2015-04" db="UniProtKB">
        <authorList>
            <consortium name="EnsemblPlants"/>
        </authorList>
    </citation>
    <scope>IDENTIFICATION</scope>
</reference>